<reference evidence="10 11" key="1">
    <citation type="submission" date="2018-01" db="EMBL/GenBank/DDBJ databases">
        <title>Draft genome sequence of Paucibacter aquatile CR182 isolated from freshwater of the Nakdong River.</title>
        <authorList>
            <person name="Choi A."/>
            <person name="Chung E.J."/>
        </authorList>
    </citation>
    <scope>NUCLEOTIDE SEQUENCE [LARGE SCALE GENOMIC DNA]</scope>
    <source>
        <strain evidence="10 11">CR182</strain>
    </source>
</reference>
<feature type="transmembrane region" description="Helical" evidence="9">
    <location>
        <begin position="52"/>
        <end position="76"/>
    </location>
</feature>
<evidence type="ECO:0000256" key="4">
    <source>
        <dbReference type="ARBA" id="ARBA00022475"/>
    </source>
</evidence>
<keyword evidence="5" id="KW-0997">Cell inner membrane</keyword>
<evidence type="ECO:0000313" key="10">
    <source>
        <dbReference type="EMBL" id="PND36369.1"/>
    </source>
</evidence>
<feature type="transmembrane region" description="Helical" evidence="9">
    <location>
        <begin position="265"/>
        <end position="286"/>
    </location>
</feature>
<evidence type="ECO:0000256" key="7">
    <source>
        <dbReference type="ARBA" id="ARBA00022989"/>
    </source>
</evidence>
<comment type="caution">
    <text evidence="10">The sequence shown here is derived from an EMBL/GenBank/DDBJ whole genome shotgun (WGS) entry which is preliminary data.</text>
</comment>
<keyword evidence="8 9" id="KW-0472">Membrane</keyword>
<dbReference type="PANTHER" id="PTHR33529:SF7">
    <property type="entry name" value="LIPOPOLYSACCHARIDE EXPORT SYSTEM PERMEASE PROTEIN LPTF"/>
    <property type="match status" value="1"/>
</dbReference>
<dbReference type="NCBIfam" id="TIGR04407">
    <property type="entry name" value="LptF_YjgP"/>
    <property type="match status" value="1"/>
</dbReference>
<comment type="subcellular location">
    <subcellularLocation>
        <location evidence="1">Cell inner membrane</location>
        <topology evidence="1">Multi-pass membrane protein</topology>
    </subcellularLocation>
</comment>
<keyword evidence="4" id="KW-1003">Cell membrane</keyword>
<dbReference type="PANTHER" id="PTHR33529">
    <property type="entry name" value="SLR0882 PROTEIN-RELATED"/>
    <property type="match status" value="1"/>
</dbReference>
<dbReference type="Proteomes" id="UP000235916">
    <property type="component" value="Unassembled WGS sequence"/>
</dbReference>
<dbReference type="InterPro" id="IPR030922">
    <property type="entry name" value="LptF"/>
</dbReference>
<protein>
    <recommendedName>
        <fullName evidence="2">Lipopolysaccharide export system permease protein LptF</fullName>
    </recommendedName>
</protein>
<dbReference type="EMBL" id="POSP01000004">
    <property type="protein sequence ID" value="PND36369.1"/>
    <property type="molecule type" value="Genomic_DNA"/>
</dbReference>
<evidence type="ECO:0000256" key="1">
    <source>
        <dbReference type="ARBA" id="ARBA00004429"/>
    </source>
</evidence>
<organism evidence="10 11">
    <name type="scientific">Kinneretia aquatilis</name>
    <dbReference type="NCBI Taxonomy" id="2070761"/>
    <lineage>
        <taxon>Bacteria</taxon>
        <taxon>Pseudomonadati</taxon>
        <taxon>Pseudomonadota</taxon>
        <taxon>Betaproteobacteria</taxon>
        <taxon>Burkholderiales</taxon>
        <taxon>Sphaerotilaceae</taxon>
        <taxon>Roseateles</taxon>
    </lineage>
</organism>
<feature type="transmembrane region" description="Helical" evidence="9">
    <location>
        <begin position="325"/>
        <end position="347"/>
    </location>
</feature>
<dbReference type="GO" id="GO:0043190">
    <property type="term" value="C:ATP-binding cassette (ABC) transporter complex"/>
    <property type="evidence" value="ECO:0007669"/>
    <property type="project" value="InterPro"/>
</dbReference>
<evidence type="ECO:0000313" key="11">
    <source>
        <dbReference type="Proteomes" id="UP000235916"/>
    </source>
</evidence>
<keyword evidence="11" id="KW-1185">Reference proteome</keyword>
<dbReference type="InterPro" id="IPR005495">
    <property type="entry name" value="LptG/LptF_permease"/>
</dbReference>
<dbReference type="AlphaFoldDB" id="A0A2N8KSD9"/>
<evidence type="ECO:0000256" key="3">
    <source>
        <dbReference type="ARBA" id="ARBA00022448"/>
    </source>
</evidence>
<name>A0A2N8KSD9_9BURK</name>
<dbReference type="Pfam" id="PF03739">
    <property type="entry name" value="LptF_LptG"/>
    <property type="match status" value="1"/>
</dbReference>
<keyword evidence="6 9" id="KW-0812">Transmembrane</keyword>
<sequence>MLFDSTVRTELARSFGVTLVVILTTVLTIMLIGTLGQAAGGSVAPQDVMLLLGYASLGHLPTMLILSLFIAIVTSLGRMYRDSEMSIWFSSGIGLSRFAKPVFRMAWPVLLVVMVLYLLIWPWGNQNSAQLRERYQKRSDLSRVAPGQFQPSRDGSRVFFIERDSEDGRTGRNVFILSKQQDSESVTTSSKGRIEQVGDDRFLVLDRGQRNETKGFGGEKTLARFEEYQVLMDSQVLRSADQLPPKALATLELINNPTPRNRAELAWRFGMILSAFNMCLLGLGLSATNPRRASNWNLLFALLTFVVYFNLVNLSQSWITSGRMSMGGALLSVHGSALALALLLLWWRDQGNRIHLPRRRGGGLKAGCQGGAA</sequence>
<evidence type="ECO:0000256" key="9">
    <source>
        <dbReference type="SAM" id="Phobius"/>
    </source>
</evidence>
<keyword evidence="7 9" id="KW-1133">Transmembrane helix</keyword>
<keyword evidence="3" id="KW-0813">Transport</keyword>
<accession>A0A2N8KSD9</accession>
<dbReference type="GO" id="GO:0015920">
    <property type="term" value="P:lipopolysaccharide transport"/>
    <property type="evidence" value="ECO:0007669"/>
    <property type="project" value="TreeGrafter"/>
</dbReference>
<gene>
    <name evidence="10" type="primary">lptF</name>
    <name evidence="10" type="ORF">C1O66_21990</name>
</gene>
<dbReference type="RefSeq" id="WP_102770142.1">
    <property type="nucleotide sequence ID" value="NZ_POSP01000004.1"/>
</dbReference>
<dbReference type="OrthoDB" id="9778062at2"/>
<dbReference type="GO" id="GO:0055085">
    <property type="term" value="P:transmembrane transport"/>
    <property type="evidence" value="ECO:0007669"/>
    <property type="project" value="InterPro"/>
</dbReference>
<feature type="transmembrane region" description="Helical" evidence="9">
    <location>
        <begin position="105"/>
        <end position="124"/>
    </location>
</feature>
<evidence type="ECO:0000256" key="5">
    <source>
        <dbReference type="ARBA" id="ARBA00022519"/>
    </source>
</evidence>
<proteinExistence type="predicted"/>
<feature type="transmembrane region" description="Helical" evidence="9">
    <location>
        <begin position="298"/>
        <end position="319"/>
    </location>
</feature>
<evidence type="ECO:0000256" key="6">
    <source>
        <dbReference type="ARBA" id="ARBA00022692"/>
    </source>
</evidence>
<feature type="transmembrane region" description="Helical" evidence="9">
    <location>
        <begin position="12"/>
        <end position="32"/>
    </location>
</feature>
<evidence type="ECO:0000256" key="2">
    <source>
        <dbReference type="ARBA" id="ARBA00014213"/>
    </source>
</evidence>
<evidence type="ECO:0000256" key="8">
    <source>
        <dbReference type="ARBA" id="ARBA00023136"/>
    </source>
</evidence>